<feature type="non-terminal residue" evidence="2">
    <location>
        <position position="1"/>
    </location>
</feature>
<gene>
    <name evidence="2" type="ORF">HII31_13462</name>
</gene>
<feature type="compositionally biased region" description="Basic and acidic residues" evidence="1">
    <location>
        <begin position="88"/>
        <end position="98"/>
    </location>
</feature>
<evidence type="ECO:0000313" key="3">
    <source>
        <dbReference type="Proteomes" id="UP000660729"/>
    </source>
</evidence>
<protein>
    <submittedName>
        <fullName evidence="2">Uncharacterized protein</fullName>
    </submittedName>
</protein>
<evidence type="ECO:0000313" key="2">
    <source>
        <dbReference type="EMBL" id="KAF7185187.1"/>
    </source>
</evidence>
<accession>A0A8H6VC38</accession>
<reference evidence="2" key="1">
    <citation type="submission" date="2020-04" db="EMBL/GenBank/DDBJ databases">
        <title>Draft genome resource of the tomato pathogen Pseudocercospora fuligena.</title>
        <authorList>
            <person name="Zaccaron A."/>
        </authorList>
    </citation>
    <scope>NUCLEOTIDE SEQUENCE</scope>
    <source>
        <strain evidence="2">PF001</strain>
    </source>
</reference>
<organism evidence="2 3">
    <name type="scientific">Pseudocercospora fuligena</name>
    <dbReference type="NCBI Taxonomy" id="685502"/>
    <lineage>
        <taxon>Eukaryota</taxon>
        <taxon>Fungi</taxon>
        <taxon>Dikarya</taxon>
        <taxon>Ascomycota</taxon>
        <taxon>Pezizomycotina</taxon>
        <taxon>Dothideomycetes</taxon>
        <taxon>Dothideomycetidae</taxon>
        <taxon>Mycosphaerellales</taxon>
        <taxon>Mycosphaerellaceae</taxon>
        <taxon>Pseudocercospora</taxon>
    </lineage>
</organism>
<proteinExistence type="predicted"/>
<comment type="caution">
    <text evidence="2">The sequence shown here is derived from an EMBL/GenBank/DDBJ whole genome shotgun (WGS) entry which is preliminary data.</text>
</comment>
<keyword evidence="3" id="KW-1185">Reference proteome</keyword>
<evidence type="ECO:0000256" key="1">
    <source>
        <dbReference type="SAM" id="MobiDB-lite"/>
    </source>
</evidence>
<dbReference type="AlphaFoldDB" id="A0A8H6VC38"/>
<dbReference type="Proteomes" id="UP000660729">
    <property type="component" value="Unassembled WGS sequence"/>
</dbReference>
<dbReference type="EMBL" id="JABCIY010000342">
    <property type="protein sequence ID" value="KAF7185187.1"/>
    <property type="molecule type" value="Genomic_DNA"/>
</dbReference>
<dbReference type="OrthoDB" id="3938057at2759"/>
<feature type="region of interest" description="Disordered" evidence="1">
    <location>
        <begin position="58"/>
        <end position="98"/>
    </location>
</feature>
<name>A0A8H6VC38_9PEZI</name>
<sequence length="98" mass="10462">MTGKEEQSFTFETMAVVLYCVLESGVTLGDKHYQLMSALDGTRSANAFNHQFRKVKARAKELKQQADNGNGATPVKGKARGGGGGSGKKREDDGLGLL</sequence>